<feature type="compositionally biased region" description="Polar residues" evidence="2">
    <location>
        <begin position="1"/>
        <end position="13"/>
    </location>
</feature>
<feature type="compositionally biased region" description="Polar residues" evidence="2">
    <location>
        <begin position="60"/>
        <end position="72"/>
    </location>
</feature>
<keyword evidence="1" id="KW-0175">Coiled coil</keyword>
<keyword evidence="5" id="KW-1185">Reference proteome</keyword>
<evidence type="ECO:0000256" key="3">
    <source>
        <dbReference type="SAM" id="Phobius"/>
    </source>
</evidence>
<dbReference type="PANTHER" id="PTHR32309:SF13">
    <property type="entry name" value="FERRIC ENTEROBACTIN TRANSPORT PROTEIN FEPE"/>
    <property type="match status" value="1"/>
</dbReference>
<keyword evidence="3" id="KW-0812">Transmembrane</keyword>
<dbReference type="EMBL" id="SMGR01000004">
    <property type="protein sequence ID" value="TCK99845.1"/>
    <property type="molecule type" value="Genomic_DNA"/>
</dbReference>
<sequence>MSENTVEQPSTKPVEQPDEQDKSNAPTQGRRANQQGGHRGGNKGGGSRNPNRKQAARNRGQGQRNRAATQAQKVAGPARRRRRHVLLVLAFLLWVVAPFSAVVWYLYTIADDQYASYVGFTVRTEEVSSGIEVLGGITELSSGNSSKDSDILYKFISSRQMVEAVDAELGLESIYINPDDPVFGLKEDSTIEDKQDYWKRVVKVYYDTRSELIELRVVAFDAISAQQVAQAIVNESTRIINDLTAIAREDTTRYAREELDRTIARLKEARQAINTFRARTQIVDPLADTQGHLGLLNNLQTQLAAALIELDMVRQTARAGDPRITQGERRVQVIEERIAEERKRFGSESETEDDTYSRLVGEYEELAVELEFANSSYLSALAAYDTALAEAQRKSRYLAAYVNPTLAESAEYPQRVLISALTLGALLLSFLIMTLAYYSLRDRR</sequence>
<evidence type="ECO:0000256" key="2">
    <source>
        <dbReference type="SAM" id="MobiDB-lite"/>
    </source>
</evidence>
<dbReference type="GO" id="GO:0004713">
    <property type="term" value="F:protein tyrosine kinase activity"/>
    <property type="evidence" value="ECO:0007669"/>
    <property type="project" value="TreeGrafter"/>
</dbReference>
<organism evidence="4 5">
    <name type="scientific">Shimia isoporae</name>
    <dbReference type="NCBI Taxonomy" id="647720"/>
    <lineage>
        <taxon>Bacteria</taxon>
        <taxon>Pseudomonadati</taxon>
        <taxon>Pseudomonadota</taxon>
        <taxon>Alphaproteobacteria</taxon>
        <taxon>Rhodobacterales</taxon>
        <taxon>Roseobacteraceae</taxon>
    </lineage>
</organism>
<keyword evidence="3" id="KW-0472">Membrane</keyword>
<feature type="compositionally biased region" description="Gly residues" evidence="2">
    <location>
        <begin position="37"/>
        <end position="47"/>
    </location>
</feature>
<feature type="transmembrane region" description="Helical" evidence="3">
    <location>
        <begin position="85"/>
        <end position="107"/>
    </location>
</feature>
<gene>
    <name evidence="4" type="ORF">BXY66_3549</name>
</gene>
<dbReference type="AlphaFoldDB" id="A0A4R1N5Q8"/>
<feature type="coiled-coil region" evidence="1">
    <location>
        <begin position="259"/>
        <end position="344"/>
    </location>
</feature>
<reference evidence="4 5" key="1">
    <citation type="submission" date="2019-03" db="EMBL/GenBank/DDBJ databases">
        <title>Genomic Encyclopedia of Archaeal and Bacterial Type Strains, Phase II (KMG-II): from individual species to whole genera.</title>
        <authorList>
            <person name="Goeker M."/>
        </authorList>
    </citation>
    <scope>NUCLEOTIDE SEQUENCE [LARGE SCALE GENOMIC DNA]</scope>
    <source>
        <strain evidence="4 5">DSM 26433</strain>
    </source>
</reference>
<dbReference type="Proteomes" id="UP000295673">
    <property type="component" value="Unassembled WGS sequence"/>
</dbReference>
<feature type="transmembrane region" description="Helical" evidence="3">
    <location>
        <begin position="416"/>
        <end position="440"/>
    </location>
</feature>
<dbReference type="InterPro" id="IPR050445">
    <property type="entry name" value="Bact_polysacc_biosynth/exp"/>
</dbReference>
<feature type="region of interest" description="Disordered" evidence="2">
    <location>
        <begin position="1"/>
        <end position="76"/>
    </location>
</feature>
<name>A0A4R1N5Q8_9RHOB</name>
<evidence type="ECO:0000256" key="1">
    <source>
        <dbReference type="SAM" id="Coils"/>
    </source>
</evidence>
<evidence type="ECO:0000313" key="4">
    <source>
        <dbReference type="EMBL" id="TCK99845.1"/>
    </source>
</evidence>
<protein>
    <submittedName>
        <fullName evidence="4">Capsular polysaccharide transport system permease protein</fullName>
    </submittedName>
</protein>
<comment type="caution">
    <text evidence="4">The sequence shown here is derived from an EMBL/GenBank/DDBJ whole genome shotgun (WGS) entry which is preliminary data.</text>
</comment>
<dbReference type="PANTHER" id="PTHR32309">
    <property type="entry name" value="TYROSINE-PROTEIN KINASE"/>
    <property type="match status" value="1"/>
</dbReference>
<proteinExistence type="predicted"/>
<feature type="compositionally biased region" description="Polar residues" evidence="2">
    <location>
        <begin position="23"/>
        <end position="35"/>
    </location>
</feature>
<keyword evidence="3" id="KW-1133">Transmembrane helix</keyword>
<dbReference type="GO" id="GO:0005886">
    <property type="term" value="C:plasma membrane"/>
    <property type="evidence" value="ECO:0007669"/>
    <property type="project" value="TreeGrafter"/>
</dbReference>
<accession>A0A4R1N5Q8</accession>
<evidence type="ECO:0000313" key="5">
    <source>
        <dbReference type="Proteomes" id="UP000295673"/>
    </source>
</evidence>